<evidence type="ECO:0000313" key="3">
    <source>
        <dbReference type="Proteomes" id="UP000193380"/>
    </source>
</evidence>
<dbReference type="AlphaFoldDB" id="A0A060ZG82"/>
<gene>
    <name evidence="2" type="ORF">GSONMT00051301001</name>
</gene>
<accession>A0A060ZG82</accession>
<dbReference type="PaxDb" id="8022-A0A060ZG82"/>
<proteinExistence type="predicted"/>
<protein>
    <recommendedName>
        <fullName evidence="4">DUF5604 domain-containing protein</fullName>
    </recommendedName>
</protein>
<feature type="coiled-coil region" evidence="1">
    <location>
        <begin position="61"/>
        <end position="91"/>
    </location>
</feature>
<dbReference type="STRING" id="8022.A0A060ZG82"/>
<evidence type="ECO:0000256" key="1">
    <source>
        <dbReference type="SAM" id="Coils"/>
    </source>
</evidence>
<dbReference type="Proteomes" id="UP000193380">
    <property type="component" value="Unassembled WGS sequence"/>
</dbReference>
<evidence type="ECO:0008006" key="4">
    <source>
        <dbReference type="Google" id="ProtNLM"/>
    </source>
</evidence>
<organism evidence="2 3">
    <name type="scientific">Oncorhynchus mykiss</name>
    <name type="common">Rainbow trout</name>
    <name type="synonym">Salmo gairdneri</name>
    <dbReference type="NCBI Taxonomy" id="8022"/>
    <lineage>
        <taxon>Eukaryota</taxon>
        <taxon>Metazoa</taxon>
        <taxon>Chordata</taxon>
        <taxon>Craniata</taxon>
        <taxon>Vertebrata</taxon>
        <taxon>Euteleostomi</taxon>
        <taxon>Actinopterygii</taxon>
        <taxon>Neopterygii</taxon>
        <taxon>Teleostei</taxon>
        <taxon>Protacanthopterygii</taxon>
        <taxon>Salmoniformes</taxon>
        <taxon>Salmonidae</taxon>
        <taxon>Salmoninae</taxon>
        <taxon>Oncorhynchus</taxon>
    </lineage>
</organism>
<keyword evidence="1" id="KW-0175">Coiled coil</keyword>
<reference evidence="2" key="2">
    <citation type="submission" date="2014-03" db="EMBL/GenBank/DDBJ databases">
        <authorList>
            <person name="Genoscope - CEA"/>
        </authorList>
    </citation>
    <scope>NUCLEOTIDE SEQUENCE</scope>
</reference>
<evidence type="ECO:0000313" key="2">
    <source>
        <dbReference type="EMBL" id="CDR05025.1"/>
    </source>
</evidence>
<name>A0A060ZG82_ONCMY</name>
<reference evidence="2" key="1">
    <citation type="journal article" date="2014" name="Nat. Commun.">
        <title>The rainbow trout genome provides novel insights into evolution after whole-genome duplication in vertebrates.</title>
        <authorList>
            <person name="Berthelot C."/>
            <person name="Brunet F."/>
            <person name="Chalopin D."/>
            <person name="Juanchich A."/>
            <person name="Bernard M."/>
            <person name="Noel B."/>
            <person name="Bento P."/>
            <person name="Da Silva C."/>
            <person name="Labadie K."/>
            <person name="Alberti A."/>
            <person name="Aury J.M."/>
            <person name="Louis A."/>
            <person name="Dehais P."/>
            <person name="Bardou P."/>
            <person name="Montfort J."/>
            <person name="Klopp C."/>
            <person name="Cabau C."/>
            <person name="Gaspin C."/>
            <person name="Thorgaard G.H."/>
            <person name="Boussaha M."/>
            <person name="Quillet E."/>
            <person name="Guyomard R."/>
            <person name="Galiana D."/>
            <person name="Bobe J."/>
            <person name="Volff J.N."/>
            <person name="Genet C."/>
            <person name="Wincker P."/>
            <person name="Jaillon O."/>
            <person name="Roest Crollius H."/>
            <person name="Guiguen Y."/>
        </authorList>
    </citation>
    <scope>NUCLEOTIDE SEQUENCE [LARGE SCALE GENOMIC DNA]</scope>
</reference>
<dbReference type="EMBL" id="FR967426">
    <property type="protein sequence ID" value="CDR05025.1"/>
    <property type="molecule type" value="Genomic_DNA"/>
</dbReference>
<sequence>MSQPRSLHRSLCLAPVTSLSLLSPHRMEVEGWDSGLEEELGVSLEELSKWIEEEVERSEAVRQRKAQLAELKEWVEQKEKEEEVVDKLFNNANQSIVECEALVKSTYSKMGLVYKESSSEDEGGVGGVQSSDVIEIDDDDDDDDVIAVGLLVPPKKPGMPVHDAMVRTNN</sequence>